<dbReference type="EMBL" id="SAUN01000001">
    <property type="protein sequence ID" value="RVX47158.1"/>
    <property type="molecule type" value="Genomic_DNA"/>
</dbReference>
<dbReference type="SUPFAM" id="SSF54909">
    <property type="entry name" value="Dimeric alpha+beta barrel"/>
    <property type="match status" value="1"/>
</dbReference>
<dbReference type="InterPro" id="IPR011008">
    <property type="entry name" value="Dimeric_a/b-barrel"/>
</dbReference>
<evidence type="ECO:0000313" key="3">
    <source>
        <dbReference type="EMBL" id="RVX47158.1"/>
    </source>
</evidence>
<name>A0A438MN60_9ACTN</name>
<keyword evidence="4" id="KW-1185">Reference proteome</keyword>
<evidence type="ECO:0000259" key="2">
    <source>
        <dbReference type="Pfam" id="PF03795"/>
    </source>
</evidence>
<proteinExistence type="inferred from homology"/>
<dbReference type="InterPro" id="IPR005545">
    <property type="entry name" value="YCII"/>
</dbReference>
<dbReference type="RefSeq" id="WP_127939633.1">
    <property type="nucleotide sequence ID" value="NZ_SAUN01000001.1"/>
</dbReference>
<comment type="similarity">
    <text evidence="1">Belongs to the YciI family.</text>
</comment>
<sequence>MAQYAILLYAQAPADADDLTPQEREAHQRHADELGDAMLTAFALQPSTTATSIRGDAVTDGPFVDAKEVVAGFCVIEAPDLDAALEMARRNPITQLGGGVEVRPVASGFVRG</sequence>
<dbReference type="Proteomes" id="UP000284824">
    <property type="component" value="Unassembled WGS sequence"/>
</dbReference>
<feature type="domain" description="YCII-related" evidence="2">
    <location>
        <begin position="4"/>
        <end position="105"/>
    </location>
</feature>
<evidence type="ECO:0000313" key="4">
    <source>
        <dbReference type="Proteomes" id="UP000284824"/>
    </source>
</evidence>
<dbReference type="AlphaFoldDB" id="A0A438MN60"/>
<dbReference type="OrthoDB" id="668782at2"/>
<reference evidence="3 4" key="1">
    <citation type="submission" date="2019-01" db="EMBL/GenBank/DDBJ databases">
        <title>Sequencing the genomes of 1000 actinobacteria strains.</title>
        <authorList>
            <person name="Klenk H.-P."/>
        </authorList>
    </citation>
    <scope>NUCLEOTIDE SEQUENCE [LARGE SCALE GENOMIC DNA]</scope>
    <source>
        <strain evidence="3 4">DSM 43925</strain>
    </source>
</reference>
<comment type="caution">
    <text evidence="3">The sequence shown here is derived from an EMBL/GenBank/DDBJ whole genome shotgun (WGS) entry which is preliminary data.</text>
</comment>
<accession>A0A438MN60</accession>
<gene>
    <name evidence="3" type="ORF">EDD27_10080</name>
</gene>
<dbReference type="Pfam" id="PF03795">
    <property type="entry name" value="YCII"/>
    <property type="match status" value="1"/>
</dbReference>
<dbReference type="PANTHER" id="PTHR35174">
    <property type="entry name" value="BLL7171 PROTEIN-RELATED"/>
    <property type="match status" value="1"/>
</dbReference>
<protein>
    <recommendedName>
        <fullName evidence="2">YCII-related domain-containing protein</fullName>
    </recommendedName>
</protein>
<dbReference type="Gene3D" id="3.30.70.1060">
    <property type="entry name" value="Dimeric alpha+beta barrel"/>
    <property type="match status" value="1"/>
</dbReference>
<dbReference type="PANTHER" id="PTHR35174:SF3">
    <property type="entry name" value="BLL7171 PROTEIN"/>
    <property type="match status" value="1"/>
</dbReference>
<organism evidence="3 4">
    <name type="scientific">Nonomuraea polychroma</name>
    <dbReference type="NCBI Taxonomy" id="46176"/>
    <lineage>
        <taxon>Bacteria</taxon>
        <taxon>Bacillati</taxon>
        <taxon>Actinomycetota</taxon>
        <taxon>Actinomycetes</taxon>
        <taxon>Streptosporangiales</taxon>
        <taxon>Streptosporangiaceae</taxon>
        <taxon>Nonomuraea</taxon>
    </lineage>
</organism>
<evidence type="ECO:0000256" key="1">
    <source>
        <dbReference type="ARBA" id="ARBA00007689"/>
    </source>
</evidence>